<accession>A0A3N9PD58</accession>
<dbReference type="PANTHER" id="PTHR42756:SF1">
    <property type="entry name" value="TRANSCRIPTIONAL REPRESSOR OF EMRAB OPERON"/>
    <property type="match status" value="1"/>
</dbReference>
<dbReference type="GO" id="GO:0003677">
    <property type="term" value="F:DNA binding"/>
    <property type="evidence" value="ECO:0007669"/>
    <property type="project" value="UniProtKB-KW"/>
</dbReference>
<protein>
    <submittedName>
        <fullName evidence="5">MarR family transcriptional regulator</fullName>
    </submittedName>
</protein>
<reference evidence="5 6" key="1">
    <citation type="submission" date="2018-11" db="EMBL/GenBank/DDBJ databases">
        <title>Genome sequence of strain 7197.</title>
        <authorList>
            <person name="Gao J."/>
            <person name="Sun J."/>
        </authorList>
    </citation>
    <scope>NUCLEOTIDE SEQUENCE [LARGE SCALE GENOMIC DNA]</scope>
    <source>
        <strain evidence="5 6">7197</strain>
    </source>
</reference>
<dbReference type="PRINTS" id="PR00598">
    <property type="entry name" value="HTHMARR"/>
</dbReference>
<gene>
    <name evidence="5" type="ORF">EH198_03780</name>
</gene>
<dbReference type="InterPro" id="IPR036388">
    <property type="entry name" value="WH-like_DNA-bd_sf"/>
</dbReference>
<dbReference type="Proteomes" id="UP000282529">
    <property type="component" value="Unassembled WGS sequence"/>
</dbReference>
<name>A0A3N9PD58_9BACL</name>
<dbReference type="SMART" id="SM00347">
    <property type="entry name" value="HTH_MARR"/>
    <property type="match status" value="1"/>
</dbReference>
<keyword evidence="3" id="KW-0804">Transcription</keyword>
<evidence type="ECO:0000313" key="6">
    <source>
        <dbReference type="Proteomes" id="UP000282529"/>
    </source>
</evidence>
<dbReference type="PANTHER" id="PTHR42756">
    <property type="entry name" value="TRANSCRIPTIONAL REGULATOR, MARR"/>
    <property type="match status" value="1"/>
</dbReference>
<dbReference type="RefSeq" id="WP_124694186.1">
    <property type="nucleotide sequence ID" value="NZ_JBHUFE010000016.1"/>
</dbReference>
<dbReference type="AlphaFoldDB" id="A0A3N9PD58"/>
<sequence length="151" mass="17207">MQNARELFQIMTRRFGLLNKNCCTIGGCDITPVQSHILYEVDRQNNPSMQQIAETLGTDITTFSRQVQSLIKMGLLSKSPDLTDRRVYTLSLTVQGKYAATTIDQQMNAYLDEVFSYMSEFEKDTIIRSIQLMNEAMAKSDRCCQPIKSES</sequence>
<feature type="domain" description="HTH marR-type" evidence="4">
    <location>
        <begin position="1"/>
        <end position="135"/>
    </location>
</feature>
<dbReference type="Pfam" id="PF01047">
    <property type="entry name" value="MarR"/>
    <property type="match status" value="1"/>
</dbReference>
<dbReference type="PROSITE" id="PS50995">
    <property type="entry name" value="HTH_MARR_2"/>
    <property type="match status" value="1"/>
</dbReference>
<keyword evidence="1" id="KW-0805">Transcription regulation</keyword>
<comment type="caution">
    <text evidence="5">The sequence shown here is derived from an EMBL/GenBank/DDBJ whole genome shotgun (WGS) entry which is preliminary data.</text>
</comment>
<organism evidence="5 6">
    <name type="scientific">Paenibacillus rhizophilus</name>
    <dbReference type="NCBI Taxonomy" id="1850366"/>
    <lineage>
        <taxon>Bacteria</taxon>
        <taxon>Bacillati</taxon>
        <taxon>Bacillota</taxon>
        <taxon>Bacilli</taxon>
        <taxon>Bacillales</taxon>
        <taxon>Paenibacillaceae</taxon>
        <taxon>Paenibacillus</taxon>
    </lineage>
</organism>
<dbReference type="InterPro" id="IPR036390">
    <property type="entry name" value="WH_DNA-bd_sf"/>
</dbReference>
<proteinExistence type="predicted"/>
<keyword evidence="6" id="KW-1185">Reference proteome</keyword>
<evidence type="ECO:0000256" key="1">
    <source>
        <dbReference type="ARBA" id="ARBA00023015"/>
    </source>
</evidence>
<dbReference type="InterPro" id="IPR000835">
    <property type="entry name" value="HTH_MarR-typ"/>
</dbReference>
<dbReference type="OrthoDB" id="1853358at2"/>
<dbReference type="GO" id="GO:0003700">
    <property type="term" value="F:DNA-binding transcription factor activity"/>
    <property type="evidence" value="ECO:0007669"/>
    <property type="project" value="InterPro"/>
</dbReference>
<evidence type="ECO:0000313" key="5">
    <source>
        <dbReference type="EMBL" id="RQW13545.1"/>
    </source>
</evidence>
<dbReference type="Gene3D" id="1.10.10.10">
    <property type="entry name" value="Winged helix-like DNA-binding domain superfamily/Winged helix DNA-binding domain"/>
    <property type="match status" value="1"/>
</dbReference>
<dbReference type="SUPFAM" id="SSF46785">
    <property type="entry name" value="Winged helix' DNA-binding domain"/>
    <property type="match status" value="1"/>
</dbReference>
<evidence type="ECO:0000256" key="2">
    <source>
        <dbReference type="ARBA" id="ARBA00023125"/>
    </source>
</evidence>
<evidence type="ECO:0000259" key="4">
    <source>
        <dbReference type="PROSITE" id="PS50995"/>
    </source>
</evidence>
<evidence type="ECO:0000256" key="3">
    <source>
        <dbReference type="ARBA" id="ARBA00023163"/>
    </source>
</evidence>
<dbReference type="EMBL" id="RQPI01000001">
    <property type="protein sequence ID" value="RQW13545.1"/>
    <property type="molecule type" value="Genomic_DNA"/>
</dbReference>
<keyword evidence="2" id="KW-0238">DNA-binding</keyword>